<reference evidence="1 2" key="1">
    <citation type="submission" date="2013-11" db="EMBL/GenBank/DDBJ databases">
        <title>Opisthorchis viverrini - life in the bile duct.</title>
        <authorList>
            <person name="Young N.D."/>
            <person name="Nagarajan N."/>
            <person name="Lin S.J."/>
            <person name="Korhonen P.K."/>
            <person name="Jex A.R."/>
            <person name="Hall R.S."/>
            <person name="Safavi-Hemami H."/>
            <person name="Kaewkong W."/>
            <person name="Bertrand D."/>
            <person name="Gao S."/>
            <person name="Seet Q."/>
            <person name="Wongkham S."/>
            <person name="Teh B.T."/>
            <person name="Wongkham C."/>
            <person name="Intapan P.M."/>
            <person name="Maleewong W."/>
            <person name="Yang X."/>
            <person name="Hu M."/>
            <person name="Wang Z."/>
            <person name="Hofmann A."/>
            <person name="Sternberg P.W."/>
            <person name="Tan P."/>
            <person name="Wang J."/>
            <person name="Gasser R.B."/>
        </authorList>
    </citation>
    <scope>NUCLEOTIDE SEQUENCE [LARGE SCALE GENOMIC DNA]</scope>
</reference>
<dbReference type="GeneID" id="20320419"/>
<keyword evidence="2" id="KW-1185">Reference proteome</keyword>
<organism evidence="1 2">
    <name type="scientific">Opisthorchis viverrini</name>
    <name type="common">Southeast Asian liver fluke</name>
    <dbReference type="NCBI Taxonomy" id="6198"/>
    <lineage>
        <taxon>Eukaryota</taxon>
        <taxon>Metazoa</taxon>
        <taxon>Spiralia</taxon>
        <taxon>Lophotrochozoa</taxon>
        <taxon>Platyhelminthes</taxon>
        <taxon>Trematoda</taxon>
        <taxon>Digenea</taxon>
        <taxon>Opisthorchiida</taxon>
        <taxon>Opisthorchiata</taxon>
        <taxon>Opisthorchiidae</taxon>
        <taxon>Opisthorchis</taxon>
    </lineage>
</organism>
<dbReference type="RefSeq" id="XP_009169711.1">
    <property type="nucleotide sequence ID" value="XM_009171447.1"/>
</dbReference>
<name>A0A074ZH32_OPIVI</name>
<evidence type="ECO:0000313" key="2">
    <source>
        <dbReference type="Proteomes" id="UP000054324"/>
    </source>
</evidence>
<dbReference type="CTD" id="20320419"/>
<accession>A0A074ZH32</accession>
<sequence>MESPRLGVQAANQENMLSICGDHFVFIHFLGALLKRMTNQNIYCPVHTESHWKQDSADNQENKRELKMIGLFRADQDGRPFQRPASGPHIGALKLPADPVLDD</sequence>
<evidence type="ECO:0000313" key="1">
    <source>
        <dbReference type="EMBL" id="KER26518.1"/>
    </source>
</evidence>
<dbReference type="KEGG" id="ovi:T265_06237"/>
<gene>
    <name evidence="1" type="ORF">T265_06237</name>
</gene>
<dbReference type="EMBL" id="KL596745">
    <property type="protein sequence ID" value="KER26518.1"/>
    <property type="molecule type" value="Genomic_DNA"/>
</dbReference>
<proteinExistence type="predicted"/>
<dbReference type="AlphaFoldDB" id="A0A074ZH32"/>
<protein>
    <submittedName>
        <fullName evidence="1">Uncharacterized protein</fullName>
    </submittedName>
</protein>
<dbReference type="Proteomes" id="UP000054324">
    <property type="component" value="Unassembled WGS sequence"/>
</dbReference>